<name>A0AAD7BI41_MYCRO</name>
<protein>
    <submittedName>
        <fullName evidence="1">Uncharacterized protein</fullName>
    </submittedName>
</protein>
<evidence type="ECO:0000313" key="2">
    <source>
        <dbReference type="Proteomes" id="UP001221757"/>
    </source>
</evidence>
<evidence type="ECO:0000313" key="1">
    <source>
        <dbReference type="EMBL" id="KAJ7621660.1"/>
    </source>
</evidence>
<reference evidence="1" key="1">
    <citation type="submission" date="2023-03" db="EMBL/GenBank/DDBJ databases">
        <title>Massive genome expansion in bonnet fungi (Mycena s.s.) driven by repeated elements and novel gene families across ecological guilds.</title>
        <authorList>
            <consortium name="Lawrence Berkeley National Laboratory"/>
            <person name="Harder C.B."/>
            <person name="Miyauchi S."/>
            <person name="Viragh M."/>
            <person name="Kuo A."/>
            <person name="Thoen E."/>
            <person name="Andreopoulos B."/>
            <person name="Lu D."/>
            <person name="Skrede I."/>
            <person name="Drula E."/>
            <person name="Henrissat B."/>
            <person name="Morin E."/>
            <person name="Kohler A."/>
            <person name="Barry K."/>
            <person name="LaButti K."/>
            <person name="Morin E."/>
            <person name="Salamov A."/>
            <person name="Lipzen A."/>
            <person name="Mereny Z."/>
            <person name="Hegedus B."/>
            <person name="Baldrian P."/>
            <person name="Stursova M."/>
            <person name="Weitz H."/>
            <person name="Taylor A."/>
            <person name="Grigoriev I.V."/>
            <person name="Nagy L.G."/>
            <person name="Martin F."/>
            <person name="Kauserud H."/>
        </authorList>
    </citation>
    <scope>NUCLEOTIDE SEQUENCE</scope>
    <source>
        <strain evidence="1">CBHHK067</strain>
    </source>
</reference>
<comment type="caution">
    <text evidence="1">The sequence shown here is derived from an EMBL/GenBank/DDBJ whole genome shotgun (WGS) entry which is preliminary data.</text>
</comment>
<organism evidence="1 2">
    <name type="scientific">Mycena rosella</name>
    <name type="common">Pink bonnet</name>
    <name type="synonym">Agaricus rosellus</name>
    <dbReference type="NCBI Taxonomy" id="1033263"/>
    <lineage>
        <taxon>Eukaryota</taxon>
        <taxon>Fungi</taxon>
        <taxon>Dikarya</taxon>
        <taxon>Basidiomycota</taxon>
        <taxon>Agaricomycotina</taxon>
        <taxon>Agaricomycetes</taxon>
        <taxon>Agaricomycetidae</taxon>
        <taxon>Agaricales</taxon>
        <taxon>Marasmiineae</taxon>
        <taxon>Mycenaceae</taxon>
        <taxon>Mycena</taxon>
    </lineage>
</organism>
<accession>A0AAD7BI41</accession>
<keyword evidence="2" id="KW-1185">Reference proteome</keyword>
<dbReference type="EMBL" id="JARKIE010000676">
    <property type="protein sequence ID" value="KAJ7621660.1"/>
    <property type="molecule type" value="Genomic_DNA"/>
</dbReference>
<sequence length="176" mass="19556">MDTTHAKCGTPVQPAKGIVTAFRSSIYLPTYIASNAHLFIDDDWINVVQIRDFLQGAAGPAPDLAPGPPDTPLTRVKVEHDASTTRLSATADVKTRILKEGGQEVVEILDSDTDSDCEIGGGILQTTQNHRLRRQICVRVPPIPVNHRHFHRRIFRVRYLMPSQIWMTTPRLTSPG</sequence>
<dbReference type="AlphaFoldDB" id="A0AAD7BI41"/>
<proteinExistence type="predicted"/>
<dbReference type="Proteomes" id="UP001221757">
    <property type="component" value="Unassembled WGS sequence"/>
</dbReference>
<gene>
    <name evidence="1" type="ORF">B0H17DRAFT_1151819</name>
</gene>